<reference evidence="1 2" key="1">
    <citation type="journal article" date="2014" name="PLoS ONE">
        <title>Global Analysis of Gene Expression Profiles in Physic Nut (Jatropha curcas L.) Seedlings Exposed to Salt Stress.</title>
        <authorList>
            <person name="Zhang L."/>
            <person name="Zhang C."/>
            <person name="Wu P."/>
            <person name="Chen Y."/>
            <person name="Li M."/>
            <person name="Jiang H."/>
            <person name="Wu G."/>
        </authorList>
    </citation>
    <scope>NUCLEOTIDE SEQUENCE [LARGE SCALE GENOMIC DNA]</scope>
    <source>
        <strain evidence="2">cv. GZQX0401</strain>
        <tissue evidence="1">Young leaves</tissue>
    </source>
</reference>
<keyword evidence="2" id="KW-1185">Reference proteome</keyword>
<name>A0A067JN31_JATCU</name>
<evidence type="ECO:0000313" key="1">
    <source>
        <dbReference type="EMBL" id="KDP20929.1"/>
    </source>
</evidence>
<organism evidence="1 2">
    <name type="scientific">Jatropha curcas</name>
    <name type="common">Barbados nut</name>
    <dbReference type="NCBI Taxonomy" id="180498"/>
    <lineage>
        <taxon>Eukaryota</taxon>
        <taxon>Viridiplantae</taxon>
        <taxon>Streptophyta</taxon>
        <taxon>Embryophyta</taxon>
        <taxon>Tracheophyta</taxon>
        <taxon>Spermatophyta</taxon>
        <taxon>Magnoliopsida</taxon>
        <taxon>eudicotyledons</taxon>
        <taxon>Gunneridae</taxon>
        <taxon>Pentapetalae</taxon>
        <taxon>rosids</taxon>
        <taxon>fabids</taxon>
        <taxon>Malpighiales</taxon>
        <taxon>Euphorbiaceae</taxon>
        <taxon>Crotonoideae</taxon>
        <taxon>Jatropheae</taxon>
        <taxon>Jatropha</taxon>
    </lineage>
</organism>
<evidence type="ECO:0000313" key="2">
    <source>
        <dbReference type="Proteomes" id="UP000027138"/>
    </source>
</evidence>
<dbReference type="AlphaFoldDB" id="A0A067JN31"/>
<gene>
    <name evidence="1" type="ORF">JCGZ_21400</name>
</gene>
<accession>A0A067JN31</accession>
<dbReference type="EMBL" id="KK915662">
    <property type="protein sequence ID" value="KDP20929.1"/>
    <property type="molecule type" value="Genomic_DNA"/>
</dbReference>
<dbReference type="Proteomes" id="UP000027138">
    <property type="component" value="Unassembled WGS sequence"/>
</dbReference>
<protein>
    <submittedName>
        <fullName evidence="1">Uncharacterized protein</fullName>
    </submittedName>
</protein>
<proteinExistence type="predicted"/>
<sequence length="132" mass="15231">MKAGGFCGLKPLLFGRKHSGNNNRILPQIVKSPRIPKGPKRTFRGPKMERSRRCTGNFILMMELRKKIFTFRDIIDLPPCDGTESIKELISRTMKDLHKFHPEIISRSQLSEIRGAKIDKVYRFDESCIDAK</sequence>
<dbReference type="STRING" id="180498.A0A067JN31"/>
<dbReference type="OrthoDB" id="2020598at2759"/>